<evidence type="ECO:0000256" key="10">
    <source>
        <dbReference type="ARBA" id="ARBA00048070"/>
    </source>
</evidence>
<evidence type="ECO:0000256" key="1">
    <source>
        <dbReference type="ARBA" id="ARBA00001946"/>
    </source>
</evidence>
<proteinExistence type="predicted"/>
<evidence type="ECO:0000256" key="3">
    <source>
        <dbReference type="ARBA" id="ARBA00022679"/>
    </source>
</evidence>
<evidence type="ECO:0000256" key="11">
    <source>
        <dbReference type="SAM" id="MobiDB-lite"/>
    </source>
</evidence>
<feature type="compositionally biased region" description="Basic and acidic residues" evidence="11">
    <location>
        <begin position="397"/>
        <end position="418"/>
    </location>
</feature>
<evidence type="ECO:0000256" key="7">
    <source>
        <dbReference type="ARBA" id="ARBA00022840"/>
    </source>
</evidence>
<dbReference type="Pfam" id="PF00365">
    <property type="entry name" value="PFK"/>
    <property type="match status" value="1"/>
</dbReference>
<dbReference type="InterPro" id="IPR000023">
    <property type="entry name" value="Phosphofructokinase_dom"/>
</dbReference>
<dbReference type="GO" id="GO:0003872">
    <property type="term" value="F:6-phosphofructokinase activity"/>
    <property type="evidence" value="ECO:0007669"/>
    <property type="project" value="UniProtKB-EC"/>
</dbReference>
<keyword evidence="14" id="KW-1185">Reference proteome</keyword>
<keyword evidence="6" id="KW-0418">Kinase</keyword>
<feature type="compositionally biased region" description="Basic and acidic residues" evidence="11">
    <location>
        <begin position="13"/>
        <end position="37"/>
    </location>
</feature>
<dbReference type="PANTHER" id="PTHR45770">
    <property type="entry name" value="ATP-DEPENDENT 6-PHOSPHOFRUCTOKINASE 1"/>
    <property type="match status" value="1"/>
</dbReference>
<evidence type="ECO:0000313" key="14">
    <source>
        <dbReference type="Proteomes" id="UP000601435"/>
    </source>
</evidence>
<dbReference type="AlphaFoldDB" id="A0A813BF03"/>
<dbReference type="GO" id="GO:0046872">
    <property type="term" value="F:metal ion binding"/>
    <property type="evidence" value="ECO:0007669"/>
    <property type="project" value="UniProtKB-KW"/>
</dbReference>
<dbReference type="EMBL" id="CAJNJA010071575">
    <property type="protein sequence ID" value="CAE7904270.1"/>
    <property type="molecule type" value="Genomic_DNA"/>
</dbReference>
<evidence type="ECO:0000256" key="8">
    <source>
        <dbReference type="ARBA" id="ARBA00022842"/>
    </source>
</evidence>
<keyword evidence="7" id="KW-0067">ATP-binding</keyword>
<comment type="caution">
    <text evidence="13">The sequence shown here is derived from an EMBL/GenBank/DDBJ whole genome shotgun (WGS) entry which is preliminary data.</text>
</comment>
<comment type="cofactor">
    <cofactor evidence="1">
        <name>Mg(2+)</name>
        <dbReference type="ChEBI" id="CHEBI:18420"/>
    </cofactor>
</comment>
<dbReference type="PRINTS" id="PR00476">
    <property type="entry name" value="PHFRCTKINASE"/>
</dbReference>
<dbReference type="InterPro" id="IPR050929">
    <property type="entry name" value="PFKA"/>
</dbReference>
<sequence>MALGPPKARPPRSGREAADPAKGPEESQEDRREKQDAFFDSLPQDHLTHPELDLRDLLVEALKGKGLAKLSPIASDREFCRRKALLEWPRGIRLTAWIENRIGAEVEVVHGAFGSEVGVRLLDVGGMEEVDPEAFLASLPPDDFTQEENTLRQKLFEAWRDLTSRSDQRDVSLLDLGEHPNVKKAGGFLPPKMLRSWIEARLGAEMLLTENEAGELLADFVSVDTEVAEAPPEAPLVPADARAEVEEKARLFFDGPLRPEEKDLERACIDAIVKSTLSASTSFTSTGCSTPLNLSSVLNADKAFQEVWRRCKSEWAALEPPEGPVEVTLTNWVDWRVADVKVSREPRVSLRSNAVARLGLQRQLQKRPNSPGRDRGDGARGGGAPKRPRPSTGSHLHPYEEPERSHQGPEEAQDDERLQASRPKELANGCVRANACREIFHNPSEVRAAIVTCGGLCPGLNSIIREITNCLWHQYGVKTILGMQAGYNGCSAPDDFPPIQLNVDNVRDIHMKGGSILKAGRGGMDDPEKILDQLEKMGINMLFTVGGDGTQAAANLLYQAARKRDMPLSIVGVPKSIDNDIVFFDKTFGFDSAVAAASEVIRNGWVEATSCAKGVGIVKLMGRDAGFVAMHAALASTIVDLVMIPEVDVEMEEIMKHVDTTLARKDFMVVAVAEGAGQKFVSTGKKDSTGHTVYGDIGTYLKDQINSHLKKSGGRSFYIDPSYIIRSVTIRPNDHIYCSRLARDAVHTAMRGYTGVCVGPIHNIIVVMPSNLIASRKKRISVHSSSWQSCVQSCNMPKSLAGLNK</sequence>
<dbReference type="UniPathway" id="UPA00109">
    <property type="reaction ID" value="UER00182"/>
</dbReference>
<protein>
    <submittedName>
        <fullName evidence="13">PFK5 protein</fullName>
    </submittedName>
</protein>
<comment type="catalytic activity">
    <reaction evidence="10">
        <text>beta-D-fructose 6-phosphate + ATP = beta-D-fructose 1,6-bisphosphate + ADP + H(+)</text>
        <dbReference type="Rhea" id="RHEA:16109"/>
        <dbReference type="ChEBI" id="CHEBI:15378"/>
        <dbReference type="ChEBI" id="CHEBI:30616"/>
        <dbReference type="ChEBI" id="CHEBI:32966"/>
        <dbReference type="ChEBI" id="CHEBI:57634"/>
        <dbReference type="ChEBI" id="CHEBI:456216"/>
        <dbReference type="EC" id="2.7.1.11"/>
    </reaction>
</comment>
<dbReference type="GO" id="GO:0005737">
    <property type="term" value="C:cytoplasm"/>
    <property type="evidence" value="ECO:0007669"/>
    <property type="project" value="UniProtKB-ARBA"/>
</dbReference>
<gene>
    <name evidence="13" type="primary">PFK5</name>
    <name evidence="13" type="ORF">SNEC2469_LOCUS30555</name>
</gene>
<accession>A0A813BF03</accession>
<evidence type="ECO:0000256" key="6">
    <source>
        <dbReference type="ARBA" id="ARBA00022777"/>
    </source>
</evidence>
<dbReference type="Proteomes" id="UP000601435">
    <property type="component" value="Unassembled WGS sequence"/>
</dbReference>
<feature type="region of interest" description="Disordered" evidence="11">
    <location>
        <begin position="1"/>
        <end position="45"/>
    </location>
</feature>
<name>A0A813BF03_9DINO</name>
<keyword evidence="5" id="KW-0547">Nucleotide-binding</keyword>
<dbReference type="InterPro" id="IPR022953">
    <property type="entry name" value="ATP_PFK"/>
</dbReference>
<keyword evidence="3" id="KW-0808">Transferase</keyword>
<dbReference type="SUPFAM" id="SSF53784">
    <property type="entry name" value="Phosphofructokinase"/>
    <property type="match status" value="1"/>
</dbReference>
<evidence type="ECO:0000256" key="2">
    <source>
        <dbReference type="ARBA" id="ARBA00002659"/>
    </source>
</evidence>
<dbReference type="OrthoDB" id="537915at2759"/>
<comment type="function">
    <text evidence="2">Catalyzes the phosphorylation of D-fructose 6-phosphate to fructose 1,6-bisphosphate by ATP, the first committing step of glycolysis.</text>
</comment>
<dbReference type="NCBIfam" id="NF005301">
    <property type="entry name" value="PRK06830.1"/>
    <property type="match status" value="1"/>
</dbReference>
<dbReference type="Gene3D" id="3.40.50.450">
    <property type="match status" value="1"/>
</dbReference>
<keyword evidence="4" id="KW-0479">Metal-binding</keyword>
<dbReference type="InterPro" id="IPR035966">
    <property type="entry name" value="PKF_sf"/>
</dbReference>
<feature type="region of interest" description="Disordered" evidence="11">
    <location>
        <begin position="359"/>
        <end position="418"/>
    </location>
</feature>
<feature type="domain" description="Phosphofructokinase" evidence="12">
    <location>
        <begin position="447"/>
        <end position="747"/>
    </location>
</feature>
<evidence type="ECO:0000259" key="12">
    <source>
        <dbReference type="Pfam" id="PF00365"/>
    </source>
</evidence>
<evidence type="ECO:0000256" key="4">
    <source>
        <dbReference type="ARBA" id="ARBA00022723"/>
    </source>
</evidence>
<dbReference type="GO" id="GO:0005524">
    <property type="term" value="F:ATP binding"/>
    <property type="evidence" value="ECO:0007669"/>
    <property type="project" value="UniProtKB-KW"/>
</dbReference>
<reference evidence="13" key="1">
    <citation type="submission" date="2021-02" db="EMBL/GenBank/DDBJ databases">
        <authorList>
            <person name="Dougan E. K."/>
            <person name="Rhodes N."/>
            <person name="Thang M."/>
            <person name="Chan C."/>
        </authorList>
    </citation>
    <scope>NUCLEOTIDE SEQUENCE</scope>
</reference>
<evidence type="ECO:0000256" key="5">
    <source>
        <dbReference type="ARBA" id="ARBA00022741"/>
    </source>
</evidence>
<keyword evidence="9" id="KW-0324">Glycolysis</keyword>
<dbReference type="FunFam" id="3.40.50.450:FF:000002">
    <property type="entry name" value="ATP-dependent 6-phosphofructokinase"/>
    <property type="match status" value="1"/>
</dbReference>
<organism evidence="13 14">
    <name type="scientific">Symbiodinium necroappetens</name>
    <dbReference type="NCBI Taxonomy" id="1628268"/>
    <lineage>
        <taxon>Eukaryota</taxon>
        <taxon>Sar</taxon>
        <taxon>Alveolata</taxon>
        <taxon>Dinophyceae</taxon>
        <taxon>Suessiales</taxon>
        <taxon>Symbiodiniaceae</taxon>
        <taxon>Symbiodinium</taxon>
    </lineage>
</organism>
<evidence type="ECO:0000256" key="9">
    <source>
        <dbReference type="ARBA" id="ARBA00023152"/>
    </source>
</evidence>
<evidence type="ECO:0000313" key="13">
    <source>
        <dbReference type="EMBL" id="CAE7904270.1"/>
    </source>
</evidence>
<dbReference type="GO" id="GO:0006002">
    <property type="term" value="P:fructose 6-phosphate metabolic process"/>
    <property type="evidence" value="ECO:0007669"/>
    <property type="project" value="InterPro"/>
</dbReference>
<keyword evidence="8" id="KW-0460">Magnesium</keyword>